<evidence type="ECO:0000256" key="2">
    <source>
        <dbReference type="ARBA" id="ARBA00022490"/>
    </source>
</evidence>
<reference evidence="6 7" key="1">
    <citation type="journal article" date="2014" name="PLoS Genet.">
        <title>Phylogenetically driven sequencing of extremely halophilic archaea reveals strategies for static and dynamic osmo-response.</title>
        <authorList>
            <person name="Becker E.A."/>
            <person name="Seitzer P.M."/>
            <person name="Tritt A."/>
            <person name="Larsen D."/>
            <person name="Krusor M."/>
            <person name="Yao A.I."/>
            <person name="Wu D."/>
            <person name="Madern D."/>
            <person name="Eisen J.A."/>
            <person name="Darling A.E."/>
            <person name="Facciotti M.T."/>
        </authorList>
    </citation>
    <scope>NUCLEOTIDE SEQUENCE [LARGE SCALE GENOMIC DNA]</scope>
    <source>
        <strain evidence="6 7">DSM 12281</strain>
    </source>
</reference>
<dbReference type="InterPro" id="IPR050399">
    <property type="entry name" value="HPr"/>
</dbReference>
<evidence type="ECO:0000256" key="3">
    <source>
        <dbReference type="ARBA" id="ARBA00022683"/>
    </source>
</evidence>
<keyword evidence="2" id="KW-0963">Cytoplasm</keyword>
<organism evidence="6 7">
    <name type="scientific">Natrialba taiwanensis DSM 12281</name>
    <dbReference type="NCBI Taxonomy" id="1230458"/>
    <lineage>
        <taxon>Archaea</taxon>
        <taxon>Methanobacteriati</taxon>
        <taxon>Methanobacteriota</taxon>
        <taxon>Stenosarchaea group</taxon>
        <taxon>Halobacteria</taxon>
        <taxon>Halobacteriales</taxon>
        <taxon>Natrialbaceae</taxon>
        <taxon>Natrialba</taxon>
    </lineage>
</organism>
<dbReference type="Gene3D" id="3.30.1340.10">
    <property type="entry name" value="HPr-like"/>
    <property type="match status" value="1"/>
</dbReference>
<name>M0AC73_9EURY</name>
<dbReference type="PROSITE" id="PS00369">
    <property type="entry name" value="PTS_HPR_HIS"/>
    <property type="match status" value="1"/>
</dbReference>
<keyword evidence="7" id="KW-1185">Reference proteome</keyword>
<dbReference type="PANTHER" id="PTHR33705">
    <property type="entry name" value="PHOSPHOCARRIER PROTEIN HPR"/>
    <property type="match status" value="1"/>
</dbReference>
<sequence length="117" mass="12235">MSSELERVVTVVPEAGLHARPAAAFVETVNDSDSDIQIAHATDDDDDTDLTPAASMIAVTSLGVEHGEEIRIVADGPNAEATLDELERVLTTPEDELDGENATATDTDADATTDTNA</sequence>
<dbReference type="OrthoDB" id="307063at2157"/>
<feature type="region of interest" description="Disordered" evidence="4">
    <location>
        <begin position="92"/>
        <end position="117"/>
    </location>
</feature>
<dbReference type="InterPro" id="IPR000032">
    <property type="entry name" value="HPr-like"/>
</dbReference>
<dbReference type="InterPro" id="IPR035895">
    <property type="entry name" value="HPr-like_sf"/>
</dbReference>
<dbReference type="EMBL" id="AOIL01000009">
    <property type="protein sequence ID" value="ELY96360.1"/>
    <property type="molecule type" value="Genomic_DNA"/>
</dbReference>
<evidence type="ECO:0000256" key="4">
    <source>
        <dbReference type="SAM" id="MobiDB-lite"/>
    </source>
</evidence>
<dbReference type="GO" id="GO:0005737">
    <property type="term" value="C:cytoplasm"/>
    <property type="evidence" value="ECO:0007669"/>
    <property type="project" value="UniProtKB-SubCell"/>
</dbReference>
<dbReference type="STRING" id="1230458.C484_01560"/>
<dbReference type="NCBIfam" id="TIGR01003">
    <property type="entry name" value="PTS_HPr_family"/>
    <property type="match status" value="1"/>
</dbReference>
<dbReference type="Pfam" id="PF00381">
    <property type="entry name" value="PTS-HPr"/>
    <property type="match status" value="1"/>
</dbReference>
<feature type="domain" description="HPr" evidence="5">
    <location>
        <begin position="4"/>
        <end position="97"/>
    </location>
</feature>
<dbReference type="PATRIC" id="fig|1230458.4.peg.301"/>
<evidence type="ECO:0000259" key="5">
    <source>
        <dbReference type="PROSITE" id="PS51350"/>
    </source>
</evidence>
<accession>M0AC73</accession>
<proteinExistence type="predicted"/>
<evidence type="ECO:0000313" key="6">
    <source>
        <dbReference type="EMBL" id="ELY96360.1"/>
    </source>
</evidence>
<dbReference type="CDD" id="cd00367">
    <property type="entry name" value="PTS-HPr_like"/>
    <property type="match status" value="1"/>
</dbReference>
<comment type="caution">
    <text evidence="6">The sequence shown here is derived from an EMBL/GenBank/DDBJ whole genome shotgun (WGS) entry which is preliminary data.</text>
</comment>
<gene>
    <name evidence="6" type="ORF">C484_01560</name>
</gene>
<comment type="subcellular location">
    <subcellularLocation>
        <location evidence="1">Cytoplasm</location>
    </subcellularLocation>
</comment>
<dbReference type="AlphaFoldDB" id="M0AC73"/>
<dbReference type="InterPro" id="IPR001020">
    <property type="entry name" value="PTS_HPr_His_P_site"/>
</dbReference>
<evidence type="ECO:0000256" key="1">
    <source>
        <dbReference type="ARBA" id="ARBA00004496"/>
    </source>
</evidence>
<dbReference type="Proteomes" id="UP000011648">
    <property type="component" value="Unassembled WGS sequence"/>
</dbReference>
<keyword evidence="3" id="KW-0598">Phosphotransferase system</keyword>
<dbReference type="PANTHER" id="PTHR33705:SF2">
    <property type="entry name" value="PHOSPHOCARRIER PROTEIN NPR"/>
    <property type="match status" value="1"/>
</dbReference>
<dbReference type="PROSITE" id="PS51350">
    <property type="entry name" value="PTS_HPR_DOM"/>
    <property type="match status" value="1"/>
</dbReference>
<dbReference type="RefSeq" id="WP_006824220.1">
    <property type="nucleotide sequence ID" value="NZ_AOIL01000009.1"/>
</dbReference>
<dbReference type="SUPFAM" id="SSF55594">
    <property type="entry name" value="HPr-like"/>
    <property type="match status" value="1"/>
</dbReference>
<dbReference type="PRINTS" id="PR00107">
    <property type="entry name" value="PHOSPHOCPHPR"/>
</dbReference>
<feature type="compositionally biased region" description="Low complexity" evidence="4">
    <location>
        <begin position="102"/>
        <end position="117"/>
    </location>
</feature>
<protein>
    <submittedName>
        <fullName evidence="6">Phosphocarrier protein Hpr</fullName>
    </submittedName>
</protein>
<dbReference type="GO" id="GO:0009401">
    <property type="term" value="P:phosphoenolpyruvate-dependent sugar phosphotransferase system"/>
    <property type="evidence" value="ECO:0007669"/>
    <property type="project" value="UniProtKB-KW"/>
</dbReference>
<evidence type="ECO:0000313" key="7">
    <source>
        <dbReference type="Proteomes" id="UP000011648"/>
    </source>
</evidence>